<dbReference type="AlphaFoldDB" id="A0A6H5I915"/>
<reference evidence="1 2" key="1">
    <citation type="submission" date="2020-02" db="EMBL/GenBank/DDBJ databases">
        <authorList>
            <person name="Ferguson B K."/>
        </authorList>
    </citation>
    <scope>NUCLEOTIDE SEQUENCE [LARGE SCALE GENOMIC DNA]</scope>
</reference>
<sequence>MFCWHVPGNIRLLRCYEIRKAFRLTASMRKRKEKEAFPLASIVHGAKQELRFIRIAVAAVAAVAGPGLDGKPAIHSSVDALYWHRDAKLFPPEELRLCSIFYLLTLNQQQQLWHSSSMGIRKGERVMREEQQQQRRWRQAPLAEAWLCMEMKEDKTATVAVAATATAVATMLNRDANLPSVTTRERGMLLPVRRRTLLPTRKTSPYTSTLSIKPVCHSVTWEDTKGSLPKASYDCSQTRRVMRGSYIRLQCQQAREGFRKRVRAKARGGHESTTVPTTTTTTTISNATTTAALRPAAE</sequence>
<proteinExistence type="predicted"/>
<protein>
    <submittedName>
        <fullName evidence="1">Uncharacterized protein</fullName>
    </submittedName>
</protein>
<keyword evidence="2" id="KW-1185">Reference proteome</keyword>
<evidence type="ECO:0000313" key="2">
    <source>
        <dbReference type="Proteomes" id="UP000479190"/>
    </source>
</evidence>
<dbReference type="Proteomes" id="UP000479190">
    <property type="component" value="Unassembled WGS sequence"/>
</dbReference>
<name>A0A6H5I915_9HYME</name>
<dbReference type="EMBL" id="CADCXV010000727">
    <property type="protein sequence ID" value="CAB0033865.1"/>
    <property type="molecule type" value="Genomic_DNA"/>
</dbReference>
<evidence type="ECO:0000313" key="1">
    <source>
        <dbReference type="EMBL" id="CAB0033865.1"/>
    </source>
</evidence>
<accession>A0A6H5I915</accession>
<gene>
    <name evidence="1" type="ORF">TBRA_LOCUS5763</name>
</gene>
<organism evidence="1 2">
    <name type="scientific">Trichogramma brassicae</name>
    <dbReference type="NCBI Taxonomy" id="86971"/>
    <lineage>
        <taxon>Eukaryota</taxon>
        <taxon>Metazoa</taxon>
        <taxon>Ecdysozoa</taxon>
        <taxon>Arthropoda</taxon>
        <taxon>Hexapoda</taxon>
        <taxon>Insecta</taxon>
        <taxon>Pterygota</taxon>
        <taxon>Neoptera</taxon>
        <taxon>Endopterygota</taxon>
        <taxon>Hymenoptera</taxon>
        <taxon>Apocrita</taxon>
        <taxon>Proctotrupomorpha</taxon>
        <taxon>Chalcidoidea</taxon>
        <taxon>Trichogrammatidae</taxon>
        <taxon>Trichogramma</taxon>
    </lineage>
</organism>